<dbReference type="Proteomes" id="UP000242765">
    <property type="component" value="Unassembled WGS sequence"/>
</dbReference>
<comment type="caution">
    <text evidence="1">The sequence shown here is derived from an EMBL/GenBank/DDBJ whole genome shotgun (WGS) entry which is preliminary data.</text>
</comment>
<name>A0A1Y3CEV7_9GAMM</name>
<accession>A0A1Y3CEV7</accession>
<evidence type="ECO:0000313" key="2">
    <source>
        <dbReference type="Proteomes" id="UP000242765"/>
    </source>
</evidence>
<dbReference type="EMBL" id="NEGB01000004">
    <property type="protein sequence ID" value="OTG65627.1"/>
    <property type="molecule type" value="Genomic_DNA"/>
</dbReference>
<gene>
    <name evidence="1" type="ORF">B9T28_08865</name>
</gene>
<protein>
    <submittedName>
        <fullName evidence="1">Uncharacterized protein</fullName>
    </submittedName>
</protein>
<keyword evidence="2" id="KW-1185">Reference proteome</keyword>
<dbReference type="AlphaFoldDB" id="A0A1Y3CEV7"/>
<dbReference type="OrthoDB" id="6713262at2"/>
<proteinExistence type="predicted"/>
<organism evidence="1 2">
    <name type="scientific">Acinetobacter silvestris</name>
    <dbReference type="NCBI Taxonomy" id="1977882"/>
    <lineage>
        <taxon>Bacteria</taxon>
        <taxon>Pseudomonadati</taxon>
        <taxon>Pseudomonadota</taxon>
        <taxon>Gammaproteobacteria</taxon>
        <taxon>Moraxellales</taxon>
        <taxon>Moraxellaceae</taxon>
        <taxon>Acinetobacter</taxon>
    </lineage>
</organism>
<evidence type="ECO:0000313" key="1">
    <source>
        <dbReference type="EMBL" id="OTG65627.1"/>
    </source>
</evidence>
<sequence>MIKLMLLILLMITIFLFWRLLFQPRINRRFNPHSTAFTKPLDASEHVKFSKPEPIVERVNEEQQERFDVVAQLFFEQKIQRKNIENAEQIQANFLNQMPAPTQSQIGEFDFGEWCIYWTYKDQSLEYYVGRYGVFYTHVDRYGVEHKFESKNT</sequence>
<reference evidence="1 2" key="1">
    <citation type="submission" date="2017-04" db="EMBL/GenBank/DDBJ databases">
        <title>High diversity of culturable Acinetobacter species in natural soil and water ecosystems.</title>
        <authorList>
            <person name="Nemec A."/>
            <person name="Radolfova-Krizova L."/>
        </authorList>
    </citation>
    <scope>NUCLEOTIDE SEQUENCE [LARGE SCALE GENOMIC DNA]</scope>
    <source>
        <strain evidence="1 2">ANC 4999</strain>
    </source>
</reference>